<keyword evidence="3" id="KW-1185">Reference proteome</keyword>
<dbReference type="Proteomes" id="UP000324159">
    <property type="component" value="Unassembled WGS sequence"/>
</dbReference>
<feature type="domain" description="Right handed beta helix" evidence="1">
    <location>
        <begin position="125"/>
        <end position="225"/>
    </location>
</feature>
<dbReference type="Pfam" id="PF13229">
    <property type="entry name" value="Beta_helix"/>
    <property type="match status" value="1"/>
</dbReference>
<accession>A0A5D3WI17</accession>
<dbReference type="AlphaFoldDB" id="A0A5D3WI17"/>
<dbReference type="EMBL" id="VNIB01000011">
    <property type="protein sequence ID" value="TYO97117.1"/>
    <property type="molecule type" value="Genomic_DNA"/>
</dbReference>
<dbReference type="Gene3D" id="2.160.20.10">
    <property type="entry name" value="Single-stranded right-handed beta-helix, Pectin lyase-like"/>
    <property type="match status" value="1"/>
</dbReference>
<evidence type="ECO:0000259" key="1">
    <source>
        <dbReference type="Pfam" id="PF13229"/>
    </source>
</evidence>
<dbReference type="InterPro" id="IPR012334">
    <property type="entry name" value="Pectin_lyas_fold"/>
</dbReference>
<gene>
    <name evidence="2" type="ORF">EDC39_11147</name>
</gene>
<dbReference type="InterPro" id="IPR039448">
    <property type="entry name" value="Beta_helix"/>
</dbReference>
<dbReference type="GO" id="GO:0016829">
    <property type="term" value="F:lyase activity"/>
    <property type="evidence" value="ECO:0007669"/>
    <property type="project" value="UniProtKB-KW"/>
</dbReference>
<dbReference type="PROSITE" id="PS51257">
    <property type="entry name" value="PROKAR_LIPOPROTEIN"/>
    <property type="match status" value="1"/>
</dbReference>
<protein>
    <submittedName>
        <fullName evidence="2">Parallel beta helix pectate lyase-like protein</fullName>
    </submittedName>
</protein>
<evidence type="ECO:0000313" key="2">
    <source>
        <dbReference type="EMBL" id="TYO97117.1"/>
    </source>
</evidence>
<organism evidence="2 3">
    <name type="scientific">Geothermobacter ehrlichii</name>
    <dbReference type="NCBI Taxonomy" id="213224"/>
    <lineage>
        <taxon>Bacteria</taxon>
        <taxon>Pseudomonadati</taxon>
        <taxon>Thermodesulfobacteriota</taxon>
        <taxon>Desulfuromonadia</taxon>
        <taxon>Desulfuromonadales</taxon>
        <taxon>Geothermobacteraceae</taxon>
        <taxon>Geothermobacter</taxon>
    </lineage>
</organism>
<dbReference type="SUPFAM" id="SSF51126">
    <property type="entry name" value="Pectin lyase-like"/>
    <property type="match status" value="1"/>
</dbReference>
<dbReference type="InterPro" id="IPR011050">
    <property type="entry name" value="Pectin_lyase_fold/virulence"/>
</dbReference>
<dbReference type="RefSeq" id="WP_187426763.1">
    <property type="nucleotide sequence ID" value="NZ_VNIB01000011.1"/>
</dbReference>
<sequence length="279" mass="31206">MRRLLWILVVLLLAGCAGRPAPVLELADTAISGDVVWQGEVRIRGVVTVKKSGRLTILPGTRVVFLPLDRDGDGIGDSELYVEGEIVAEGTAQAPILLTSGASRPQPADWKYLYCDFARRVSLRHVISEYAYSGVQVHFCKARIADSEFRFNVDGVRFSTVNLELSGNRIHHNRHGLRFEERRSTGRIHHNQISDNEIGLFVVTRSRGGILIERNNIVGSRSYQVKFGLQQRQDVPLPRNWWGTIDRGRLEEQLFDGRRDPALGRALIVEPLAAPVAIP</sequence>
<name>A0A5D3WI17_9BACT</name>
<keyword evidence="2" id="KW-0456">Lyase</keyword>
<reference evidence="2 3" key="1">
    <citation type="submission" date="2019-07" db="EMBL/GenBank/DDBJ databases">
        <title>Genomic Encyclopedia of Type Strains, Phase IV (KMG-IV): sequencing the most valuable type-strain genomes for metagenomic binning, comparative biology and taxonomic classification.</title>
        <authorList>
            <person name="Goeker M."/>
        </authorList>
    </citation>
    <scope>NUCLEOTIDE SEQUENCE [LARGE SCALE GENOMIC DNA]</scope>
    <source>
        <strain evidence="2 3">SS015</strain>
    </source>
</reference>
<evidence type="ECO:0000313" key="3">
    <source>
        <dbReference type="Proteomes" id="UP000324159"/>
    </source>
</evidence>
<comment type="caution">
    <text evidence="2">The sequence shown here is derived from an EMBL/GenBank/DDBJ whole genome shotgun (WGS) entry which is preliminary data.</text>
</comment>
<proteinExistence type="predicted"/>